<dbReference type="EMBL" id="JARKIE010000040">
    <property type="protein sequence ID" value="KAJ7694895.1"/>
    <property type="molecule type" value="Genomic_DNA"/>
</dbReference>
<proteinExistence type="predicted"/>
<gene>
    <name evidence="1" type="ORF">B0H17DRAFT_1199044</name>
</gene>
<dbReference type="AlphaFoldDB" id="A0AAD7GLP3"/>
<evidence type="ECO:0000313" key="1">
    <source>
        <dbReference type="EMBL" id="KAJ7694895.1"/>
    </source>
</evidence>
<sequence length="159" mass="16567">MLIPRQPTRVRPGYVAAPFCGSSPQAAFLSARSPSYSCTPRARALTCAPLALVVLLPLLRRPSSSLGLSSLHRAGFAKRARSTAMNGSSSALQRSCSTTATVTSGGGPNWSPSPCFAATRLPACSGYTGLIRVLLAISRALLVCMRGCAAFVLPPFTEP</sequence>
<protein>
    <submittedName>
        <fullName evidence="1">Uncharacterized protein</fullName>
    </submittedName>
</protein>
<comment type="caution">
    <text evidence="1">The sequence shown here is derived from an EMBL/GenBank/DDBJ whole genome shotgun (WGS) entry which is preliminary data.</text>
</comment>
<dbReference type="Proteomes" id="UP001221757">
    <property type="component" value="Unassembled WGS sequence"/>
</dbReference>
<reference evidence="1" key="1">
    <citation type="submission" date="2023-03" db="EMBL/GenBank/DDBJ databases">
        <title>Massive genome expansion in bonnet fungi (Mycena s.s.) driven by repeated elements and novel gene families across ecological guilds.</title>
        <authorList>
            <consortium name="Lawrence Berkeley National Laboratory"/>
            <person name="Harder C.B."/>
            <person name="Miyauchi S."/>
            <person name="Viragh M."/>
            <person name="Kuo A."/>
            <person name="Thoen E."/>
            <person name="Andreopoulos B."/>
            <person name="Lu D."/>
            <person name="Skrede I."/>
            <person name="Drula E."/>
            <person name="Henrissat B."/>
            <person name="Morin E."/>
            <person name="Kohler A."/>
            <person name="Barry K."/>
            <person name="LaButti K."/>
            <person name="Morin E."/>
            <person name="Salamov A."/>
            <person name="Lipzen A."/>
            <person name="Mereny Z."/>
            <person name="Hegedus B."/>
            <person name="Baldrian P."/>
            <person name="Stursova M."/>
            <person name="Weitz H."/>
            <person name="Taylor A."/>
            <person name="Grigoriev I.V."/>
            <person name="Nagy L.G."/>
            <person name="Martin F."/>
            <person name="Kauserud H."/>
        </authorList>
    </citation>
    <scope>NUCLEOTIDE SEQUENCE</scope>
    <source>
        <strain evidence="1">CBHHK067</strain>
    </source>
</reference>
<name>A0AAD7GLP3_MYCRO</name>
<evidence type="ECO:0000313" key="2">
    <source>
        <dbReference type="Proteomes" id="UP001221757"/>
    </source>
</evidence>
<accession>A0AAD7GLP3</accession>
<keyword evidence="2" id="KW-1185">Reference proteome</keyword>
<organism evidence="1 2">
    <name type="scientific">Mycena rosella</name>
    <name type="common">Pink bonnet</name>
    <name type="synonym">Agaricus rosellus</name>
    <dbReference type="NCBI Taxonomy" id="1033263"/>
    <lineage>
        <taxon>Eukaryota</taxon>
        <taxon>Fungi</taxon>
        <taxon>Dikarya</taxon>
        <taxon>Basidiomycota</taxon>
        <taxon>Agaricomycotina</taxon>
        <taxon>Agaricomycetes</taxon>
        <taxon>Agaricomycetidae</taxon>
        <taxon>Agaricales</taxon>
        <taxon>Marasmiineae</taxon>
        <taxon>Mycenaceae</taxon>
        <taxon>Mycena</taxon>
    </lineage>
</organism>